<protein>
    <recommendedName>
        <fullName evidence="2">Protein kinase domain-containing protein</fullName>
    </recommendedName>
</protein>
<reference evidence="3 4" key="1">
    <citation type="submission" date="2017-03" db="EMBL/GenBank/DDBJ databases">
        <title>WGS assembly of Porphyra umbilicalis.</title>
        <authorList>
            <person name="Brawley S.H."/>
            <person name="Blouin N.A."/>
            <person name="Ficko-Blean E."/>
            <person name="Wheeler G.L."/>
            <person name="Lohr M."/>
            <person name="Goodson H.V."/>
            <person name="Jenkins J.W."/>
            <person name="Blaby-Haas C.E."/>
            <person name="Helliwell K.E."/>
            <person name="Chan C."/>
            <person name="Marriage T."/>
            <person name="Bhattacharya D."/>
            <person name="Klein A.S."/>
            <person name="Badis Y."/>
            <person name="Brodie J."/>
            <person name="Cao Y."/>
            <person name="Collen J."/>
            <person name="Dittami S.M."/>
            <person name="Gachon C.M."/>
            <person name="Green B.R."/>
            <person name="Karpowicz S."/>
            <person name="Kim J.W."/>
            <person name="Kudahl U."/>
            <person name="Lin S."/>
            <person name="Michel G."/>
            <person name="Mittag M."/>
            <person name="Olson B.J."/>
            <person name="Pangilinan J."/>
            <person name="Peng Y."/>
            <person name="Qiu H."/>
            <person name="Shu S."/>
            <person name="Singer J.T."/>
            <person name="Smith A.G."/>
            <person name="Sprecher B.N."/>
            <person name="Wagner V."/>
            <person name="Wang W."/>
            <person name="Wang Z.-Y."/>
            <person name="Yan J."/>
            <person name="Yarish C."/>
            <person name="Zoeuner-Riek S."/>
            <person name="Zhuang Y."/>
            <person name="Zou Y."/>
            <person name="Lindquist E.A."/>
            <person name="Grimwood J."/>
            <person name="Barry K."/>
            <person name="Rokhsar D.S."/>
            <person name="Schmutz J."/>
            <person name="Stiller J.W."/>
            <person name="Grossman A.R."/>
            <person name="Prochnik S.E."/>
        </authorList>
    </citation>
    <scope>NUCLEOTIDE SEQUENCE [LARGE SCALE GENOMIC DNA]</scope>
    <source>
        <strain evidence="3">4086291</strain>
    </source>
</reference>
<sequence>MGHFKLPDGPLLVEQVAHKFGSPEDAATLEGIRQYLSTSLVFRAVRTDDLYLIQFVSSTEHELGLLLGSVVRELHNKALERSAASGTPAEGAVGGRSLLIDPAAAFLKYPSGFLAYPIRWHPDLADDPAIFVKDTRLASFGDKDDWEEWQRFFKSELTVLEMLRHRPHPNIATYLGCAVRDVCNEGSDTEDLRIVGIVMEHYPLVLRDRCQPDQPPLKATRCVEQIHAALMHLHGLGYCHNDVNPDNVMLKADGTAVLIDFDSCLPINAPLQKGTTRAWSNEAADKKSNPANDWWGLDLVKKPLLEAADKQASSRGWQVVAEHAPGLTPQSSVS</sequence>
<dbReference type="InterPro" id="IPR000719">
    <property type="entry name" value="Prot_kinase_dom"/>
</dbReference>
<dbReference type="GO" id="GO:0005524">
    <property type="term" value="F:ATP binding"/>
    <property type="evidence" value="ECO:0007669"/>
    <property type="project" value="InterPro"/>
</dbReference>
<gene>
    <name evidence="3" type="ORF">BU14_0386s0001</name>
</gene>
<dbReference type="SUPFAM" id="SSF56112">
    <property type="entry name" value="Protein kinase-like (PK-like)"/>
    <property type="match status" value="1"/>
</dbReference>
<dbReference type="GO" id="GO:0004674">
    <property type="term" value="F:protein serine/threonine kinase activity"/>
    <property type="evidence" value="ECO:0007669"/>
    <property type="project" value="TreeGrafter"/>
</dbReference>
<dbReference type="AlphaFoldDB" id="A0A1X6NWL1"/>
<dbReference type="OrthoDB" id="4062651at2759"/>
<feature type="region of interest" description="Disordered" evidence="1">
    <location>
        <begin position="315"/>
        <end position="334"/>
    </location>
</feature>
<dbReference type="PROSITE" id="PS50011">
    <property type="entry name" value="PROTEIN_KINASE_DOM"/>
    <property type="match status" value="1"/>
</dbReference>
<feature type="domain" description="Protein kinase" evidence="2">
    <location>
        <begin position="79"/>
        <end position="334"/>
    </location>
</feature>
<proteinExistence type="predicted"/>
<evidence type="ECO:0000313" key="4">
    <source>
        <dbReference type="Proteomes" id="UP000218209"/>
    </source>
</evidence>
<dbReference type="Proteomes" id="UP000218209">
    <property type="component" value="Unassembled WGS sequence"/>
</dbReference>
<evidence type="ECO:0000256" key="1">
    <source>
        <dbReference type="SAM" id="MobiDB-lite"/>
    </source>
</evidence>
<dbReference type="InterPro" id="IPR011009">
    <property type="entry name" value="Kinase-like_dom_sf"/>
</dbReference>
<dbReference type="Gene3D" id="1.10.510.10">
    <property type="entry name" value="Transferase(Phosphotransferase) domain 1"/>
    <property type="match status" value="1"/>
</dbReference>
<evidence type="ECO:0000259" key="2">
    <source>
        <dbReference type="PROSITE" id="PS50011"/>
    </source>
</evidence>
<dbReference type="PANTHER" id="PTHR24359">
    <property type="entry name" value="SERINE/THREONINE-PROTEIN KINASE SBK1"/>
    <property type="match status" value="1"/>
</dbReference>
<dbReference type="PANTHER" id="PTHR24359:SF1">
    <property type="entry name" value="INHIBITOR OF NUCLEAR FACTOR KAPPA-B KINASE EPSILON SUBUNIT HOMOLOG 1-RELATED"/>
    <property type="match status" value="1"/>
</dbReference>
<keyword evidence="4" id="KW-1185">Reference proteome</keyword>
<dbReference type="EMBL" id="KV919025">
    <property type="protein sequence ID" value="OSX73001.1"/>
    <property type="molecule type" value="Genomic_DNA"/>
</dbReference>
<dbReference type="Pfam" id="PF00069">
    <property type="entry name" value="Pkinase"/>
    <property type="match status" value="1"/>
</dbReference>
<name>A0A1X6NWL1_PORUM</name>
<organism evidence="3 4">
    <name type="scientific">Porphyra umbilicalis</name>
    <name type="common">Purple laver</name>
    <name type="synonym">Red alga</name>
    <dbReference type="NCBI Taxonomy" id="2786"/>
    <lineage>
        <taxon>Eukaryota</taxon>
        <taxon>Rhodophyta</taxon>
        <taxon>Bangiophyceae</taxon>
        <taxon>Bangiales</taxon>
        <taxon>Bangiaceae</taxon>
        <taxon>Porphyra</taxon>
    </lineage>
</organism>
<accession>A0A1X6NWL1</accession>
<evidence type="ECO:0000313" key="3">
    <source>
        <dbReference type="EMBL" id="OSX73001.1"/>
    </source>
</evidence>